<accession>A0A1X7C1X6</accession>
<keyword evidence="2" id="KW-1185">Reference proteome</keyword>
<proteinExistence type="predicted"/>
<protein>
    <recommendedName>
        <fullName evidence="3">Protein N-acetyltransferase, RimJ/RimL family</fullName>
    </recommendedName>
</protein>
<dbReference type="Proteomes" id="UP000192906">
    <property type="component" value="Unassembled WGS sequence"/>
</dbReference>
<evidence type="ECO:0000313" key="1">
    <source>
        <dbReference type="EMBL" id="SME88351.1"/>
    </source>
</evidence>
<evidence type="ECO:0000313" key="2">
    <source>
        <dbReference type="Proteomes" id="UP000192906"/>
    </source>
</evidence>
<dbReference type="InterPro" id="IPR016181">
    <property type="entry name" value="Acyl_CoA_acyltransferase"/>
</dbReference>
<dbReference type="EMBL" id="FWZU01000001">
    <property type="protein sequence ID" value="SME88351.1"/>
    <property type="molecule type" value="Genomic_DNA"/>
</dbReference>
<dbReference type="OrthoDB" id="5452444at2"/>
<dbReference type="Gene3D" id="3.40.630.30">
    <property type="match status" value="1"/>
</dbReference>
<dbReference type="STRING" id="1519643.SAMN06295933_0146"/>
<dbReference type="RefSeq" id="WP_085096879.1">
    <property type="nucleotide sequence ID" value="NZ_FWZU01000001.1"/>
</dbReference>
<reference evidence="2" key="1">
    <citation type="submission" date="2017-04" db="EMBL/GenBank/DDBJ databases">
        <authorList>
            <person name="Varghese N."/>
            <person name="Submissions S."/>
        </authorList>
    </citation>
    <scope>NUCLEOTIDE SEQUENCE [LARGE SCALE GENOMIC DNA]</scope>
    <source>
        <strain evidence="2">K3S</strain>
    </source>
</reference>
<organism evidence="1 2">
    <name type="scientific">Desulfovibrio gilichinskyi</name>
    <dbReference type="NCBI Taxonomy" id="1519643"/>
    <lineage>
        <taxon>Bacteria</taxon>
        <taxon>Pseudomonadati</taxon>
        <taxon>Thermodesulfobacteriota</taxon>
        <taxon>Desulfovibrionia</taxon>
        <taxon>Desulfovibrionales</taxon>
        <taxon>Desulfovibrionaceae</taxon>
        <taxon>Desulfovibrio</taxon>
    </lineage>
</organism>
<dbReference type="AlphaFoldDB" id="A0A1X7C1X6"/>
<evidence type="ECO:0008006" key="3">
    <source>
        <dbReference type="Google" id="ProtNLM"/>
    </source>
</evidence>
<name>A0A1X7C1X6_9BACT</name>
<sequence length="182" mass="20766">MYGFELEGGFTFYKYRDFDGTESLTEGHLKWFWDVMERAGQIPVVFYDGSVECFEDFKRLVDLKDQHFFFGFKNEKPSVLFWLNGFSQYSCFVHFAVMPDFFGKEALRIGKGALRHLLTVRDVSGRYILDCVKGLTPVTNPLACRIAEKSGFTKVGILPQSAYLAAEDKSVDAVIFCAVRNS</sequence>
<gene>
    <name evidence="1" type="ORF">SAMN06295933_0146</name>
</gene>
<dbReference type="SUPFAM" id="SSF55729">
    <property type="entry name" value="Acyl-CoA N-acyltransferases (Nat)"/>
    <property type="match status" value="1"/>
</dbReference>